<feature type="transmembrane region" description="Helical" evidence="6">
    <location>
        <begin position="248"/>
        <end position="266"/>
    </location>
</feature>
<protein>
    <submittedName>
        <fullName evidence="7">Oligosaccharide flippase family protein</fullName>
    </submittedName>
</protein>
<reference evidence="7" key="1">
    <citation type="submission" date="2020-07" db="EMBL/GenBank/DDBJ databases">
        <authorList>
            <person name="Camacho E."/>
        </authorList>
    </citation>
    <scope>NUCLEOTIDE SEQUENCE</scope>
    <source>
        <strain evidence="7">MPO218</strain>
    </source>
</reference>
<evidence type="ECO:0000256" key="2">
    <source>
        <dbReference type="ARBA" id="ARBA00022475"/>
    </source>
</evidence>
<feature type="transmembrane region" description="Helical" evidence="6">
    <location>
        <begin position="75"/>
        <end position="96"/>
    </location>
</feature>
<dbReference type="Pfam" id="PF01943">
    <property type="entry name" value="Polysacc_synt"/>
    <property type="match status" value="1"/>
</dbReference>
<feature type="transmembrane region" description="Helical" evidence="6">
    <location>
        <begin position="287"/>
        <end position="308"/>
    </location>
</feature>
<dbReference type="AlphaFoldDB" id="A0A975CZS5"/>
<feature type="transmembrane region" description="Helical" evidence="6">
    <location>
        <begin position="328"/>
        <end position="350"/>
    </location>
</feature>
<accession>A0A975CZS5</accession>
<keyword evidence="5 6" id="KW-0472">Membrane</keyword>
<evidence type="ECO:0000313" key="7">
    <source>
        <dbReference type="EMBL" id="QTH20600.1"/>
    </source>
</evidence>
<proteinExistence type="predicted"/>
<organism evidence="7 8">
    <name type="scientific">Rhizorhabdus wittichii</name>
    <dbReference type="NCBI Taxonomy" id="160791"/>
    <lineage>
        <taxon>Bacteria</taxon>
        <taxon>Pseudomonadati</taxon>
        <taxon>Pseudomonadota</taxon>
        <taxon>Alphaproteobacteria</taxon>
        <taxon>Sphingomonadales</taxon>
        <taxon>Sphingomonadaceae</taxon>
        <taxon>Rhizorhabdus</taxon>
    </lineage>
</organism>
<feature type="transmembrane region" description="Helical" evidence="6">
    <location>
        <begin position="382"/>
        <end position="404"/>
    </location>
</feature>
<dbReference type="PANTHER" id="PTHR30250:SF11">
    <property type="entry name" value="O-ANTIGEN TRANSPORTER-RELATED"/>
    <property type="match status" value="1"/>
</dbReference>
<dbReference type="InterPro" id="IPR002797">
    <property type="entry name" value="Polysacc_synth"/>
</dbReference>
<dbReference type="PANTHER" id="PTHR30250">
    <property type="entry name" value="PST FAMILY PREDICTED COLANIC ACID TRANSPORTER"/>
    <property type="match status" value="1"/>
</dbReference>
<keyword evidence="4 6" id="KW-1133">Transmembrane helix</keyword>
<keyword evidence="2" id="KW-1003">Cell membrane</keyword>
<gene>
    <name evidence="7" type="ORF">HRJ34_20000</name>
</gene>
<evidence type="ECO:0000256" key="1">
    <source>
        <dbReference type="ARBA" id="ARBA00004651"/>
    </source>
</evidence>
<comment type="subcellular location">
    <subcellularLocation>
        <location evidence="1">Cell membrane</location>
        <topology evidence="1">Multi-pass membrane protein</topology>
    </subcellularLocation>
</comment>
<feature type="transmembrane region" description="Helical" evidence="6">
    <location>
        <begin position="169"/>
        <end position="188"/>
    </location>
</feature>
<feature type="transmembrane region" description="Helical" evidence="6">
    <location>
        <begin position="357"/>
        <end position="376"/>
    </location>
</feature>
<evidence type="ECO:0000256" key="3">
    <source>
        <dbReference type="ARBA" id="ARBA00022692"/>
    </source>
</evidence>
<feature type="transmembrane region" description="Helical" evidence="6">
    <location>
        <begin position="29"/>
        <end position="48"/>
    </location>
</feature>
<name>A0A975CZS5_9SPHN</name>
<dbReference type="EMBL" id="CP059319">
    <property type="protein sequence ID" value="QTH20600.1"/>
    <property type="molecule type" value="Genomic_DNA"/>
</dbReference>
<evidence type="ECO:0000313" key="8">
    <source>
        <dbReference type="Proteomes" id="UP000664914"/>
    </source>
</evidence>
<dbReference type="GO" id="GO:0005886">
    <property type="term" value="C:plasma membrane"/>
    <property type="evidence" value="ECO:0007669"/>
    <property type="project" value="UniProtKB-SubCell"/>
</dbReference>
<evidence type="ECO:0000256" key="5">
    <source>
        <dbReference type="ARBA" id="ARBA00023136"/>
    </source>
</evidence>
<keyword evidence="3 6" id="KW-0812">Transmembrane</keyword>
<dbReference type="Proteomes" id="UP000664914">
    <property type="component" value="Chromosome"/>
</dbReference>
<feature type="transmembrane region" description="Helical" evidence="6">
    <location>
        <begin position="209"/>
        <end position="228"/>
    </location>
</feature>
<feature type="transmembrane region" description="Helical" evidence="6">
    <location>
        <begin position="140"/>
        <end position="163"/>
    </location>
</feature>
<evidence type="ECO:0000256" key="4">
    <source>
        <dbReference type="ARBA" id="ARBA00022989"/>
    </source>
</evidence>
<reference evidence="7" key="2">
    <citation type="submission" date="2021-04" db="EMBL/GenBank/DDBJ databases">
        <title>Isolation and genomic analysis of the ibuprofen-degrading bacterium Sphingomonas strain MPO218.</title>
        <authorList>
            <person name="Aulestia M."/>
            <person name="Flores A."/>
            <person name="Mangas E.L."/>
            <person name="Perez-Pulido A.J."/>
            <person name="Santero E."/>
            <person name="Camacho E.M."/>
        </authorList>
    </citation>
    <scope>NUCLEOTIDE SEQUENCE</scope>
    <source>
        <strain evidence="7">MPO218</strain>
    </source>
</reference>
<feature type="transmembrane region" description="Helical" evidence="6">
    <location>
        <begin position="108"/>
        <end position="128"/>
    </location>
</feature>
<dbReference type="InterPro" id="IPR050833">
    <property type="entry name" value="Poly_Biosynth_Transport"/>
</dbReference>
<evidence type="ECO:0000256" key="6">
    <source>
        <dbReference type="SAM" id="Phobius"/>
    </source>
</evidence>
<dbReference type="RefSeq" id="WP_208632196.1">
    <property type="nucleotide sequence ID" value="NZ_CP059319.1"/>
</dbReference>
<sequence length="428" mass="45812">MAMRLVASGSTLVLNILLARQLGPDYYGQVAFVMAWLLLVVGLMRTGLNNQLTREVASYDERNERANLRGIIIRAYQFAVIATIGAGVSIAGAAIVLDSRLSPGQSRLFLIGLPLLLFLSLMSTTEAITKGFGKTVSGQLGEFFVRPISHLLFVVLLWLPIGFDLNRQSAVGAFVLSGLCGFAVAWMVRPRGPLQALRQAEPQFHDRQWLRDSVAISAVGWLSIVNVQATPILVGVIGGDAEVAHYQIASQFAFLASLMVVILNTLQAPAMSRAHAIGDVVRLQRMASHACEISVVFAFGSAIFFALFGELIATTLLGKSYNGVETVLFVILIGTSINALTGSVGILLIACRLENTMYLALGLALATNISGCILLVPKYGAIGGAWSATASLACWNGCMLLRLYRATGVLSLPLVTRLLPSSRPQPLP</sequence>